<feature type="compositionally biased region" description="Basic and acidic residues" evidence="1">
    <location>
        <begin position="1"/>
        <end position="11"/>
    </location>
</feature>
<comment type="caution">
    <text evidence="3">The sequence shown here is derived from an EMBL/GenBank/DDBJ whole genome shotgun (WGS) entry which is preliminary data.</text>
</comment>
<protein>
    <recommendedName>
        <fullName evidence="2">Putative tail fiber protein gp53-like C-terminal domain-containing protein</fullName>
    </recommendedName>
</protein>
<evidence type="ECO:0000256" key="1">
    <source>
        <dbReference type="SAM" id="MobiDB-lite"/>
    </source>
</evidence>
<gene>
    <name evidence="3" type="ORF">WLF18_00995</name>
</gene>
<feature type="region of interest" description="Disordered" evidence="1">
    <location>
        <begin position="1"/>
        <end position="33"/>
    </location>
</feature>
<evidence type="ECO:0000313" key="3">
    <source>
        <dbReference type="EMBL" id="MEK2607683.1"/>
    </source>
</evidence>
<proteinExistence type="predicted"/>
<accession>A0ABU8ZTR7</accession>
<dbReference type="EMBL" id="JBBNAW010000001">
    <property type="protein sequence ID" value="MEK2607683.1"/>
    <property type="molecule type" value="Genomic_DNA"/>
</dbReference>
<reference evidence="3 4" key="1">
    <citation type="submission" date="2024-03" db="EMBL/GenBank/DDBJ databases">
        <title>Screening, Identification and Application of a Plant Lactobacillus Strain.</title>
        <authorList>
            <person name="Li Y.L."/>
        </authorList>
    </citation>
    <scope>NUCLEOTIDE SEQUENCE [LARGE SCALE GENOMIC DNA]</scope>
    <source>
        <strain evidence="3 4">JDB</strain>
    </source>
</reference>
<keyword evidence="4" id="KW-1185">Reference proteome</keyword>
<organism evidence="3 4">
    <name type="scientific">Pseudomonas shirazensis</name>
    <dbReference type="NCBI Taxonomy" id="2745494"/>
    <lineage>
        <taxon>Bacteria</taxon>
        <taxon>Pseudomonadati</taxon>
        <taxon>Pseudomonadota</taxon>
        <taxon>Gammaproteobacteria</taxon>
        <taxon>Pseudomonadales</taxon>
        <taxon>Pseudomonadaceae</taxon>
        <taxon>Pseudomonas</taxon>
    </lineage>
</organism>
<evidence type="ECO:0000259" key="2">
    <source>
        <dbReference type="Pfam" id="PF21882"/>
    </source>
</evidence>
<dbReference type="Proteomes" id="UP001386972">
    <property type="component" value="Unassembled WGS sequence"/>
</dbReference>
<dbReference type="RefSeq" id="WP_340609736.1">
    <property type="nucleotide sequence ID" value="NZ_JBBNAW010000001.1"/>
</dbReference>
<dbReference type="Gene3D" id="2.60.40.3940">
    <property type="match status" value="1"/>
</dbReference>
<evidence type="ECO:0000313" key="4">
    <source>
        <dbReference type="Proteomes" id="UP001386972"/>
    </source>
</evidence>
<name>A0ABU8ZTR7_9PSED</name>
<feature type="domain" description="Putative tail fiber protein gp53-like C-terminal" evidence="2">
    <location>
        <begin position="177"/>
        <end position="256"/>
    </location>
</feature>
<dbReference type="InterPro" id="IPR054075">
    <property type="entry name" value="Gp53-like_C"/>
</dbReference>
<dbReference type="Pfam" id="PF21882">
    <property type="entry name" value="Gp53-like_C"/>
    <property type="match status" value="1"/>
</dbReference>
<sequence length="257" mass="26723">MALKLNERYPGRFDSPSAGYPQGAFKNRTTPTAKDGSYLEKDWANDKEGFFQSLLSDAGLVANGSVDSVGNSQYFDALKKVIGTLVPDASTTVKGLVELATNSETQSGLDASLAVTPAGLTSRTATETRSGIAAVATQAVVNAGVDDAAIVTPKKLRAGISMLLSSNGYIALPSWLGGLIIQWGAATVAGGSGVTAIPMSIGFPTTAFSFSPQWQQTSQQTTSVTFMGSFNAGRTAYNMWTNQAAGTYGILWLAVGV</sequence>